<dbReference type="PROSITE" id="PS00463">
    <property type="entry name" value="ZN2_CY6_FUNGAL_1"/>
    <property type="match status" value="1"/>
</dbReference>
<evidence type="ECO:0000256" key="2">
    <source>
        <dbReference type="ARBA" id="ARBA00022723"/>
    </source>
</evidence>
<dbReference type="Pfam" id="PF00172">
    <property type="entry name" value="Zn_clus"/>
    <property type="match status" value="1"/>
</dbReference>
<dbReference type="EMBL" id="SKBQ01000063">
    <property type="protein sequence ID" value="TPX09722.1"/>
    <property type="molecule type" value="Genomic_DNA"/>
</dbReference>
<dbReference type="InterPro" id="IPR036864">
    <property type="entry name" value="Zn2-C6_fun-type_DNA-bd_sf"/>
</dbReference>
<evidence type="ECO:0000313" key="10">
    <source>
        <dbReference type="EMBL" id="TPX09722.1"/>
    </source>
</evidence>
<dbReference type="SMART" id="SM00906">
    <property type="entry name" value="Fungal_trans"/>
    <property type="match status" value="1"/>
</dbReference>
<feature type="compositionally biased region" description="Polar residues" evidence="7">
    <location>
        <begin position="20"/>
        <end position="31"/>
    </location>
</feature>
<dbReference type="InterPro" id="IPR051711">
    <property type="entry name" value="Stress_Response_Reg"/>
</dbReference>
<dbReference type="OrthoDB" id="2579025at2759"/>
<dbReference type="CDD" id="cd00067">
    <property type="entry name" value="GAL4"/>
    <property type="match status" value="1"/>
</dbReference>
<organism evidence="10 11">
    <name type="scientific">Thyridium curvatum</name>
    <dbReference type="NCBI Taxonomy" id="1093900"/>
    <lineage>
        <taxon>Eukaryota</taxon>
        <taxon>Fungi</taxon>
        <taxon>Dikarya</taxon>
        <taxon>Ascomycota</taxon>
        <taxon>Pezizomycotina</taxon>
        <taxon>Sordariomycetes</taxon>
        <taxon>Sordariomycetidae</taxon>
        <taxon>Thyridiales</taxon>
        <taxon>Thyridiaceae</taxon>
        <taxon>Thyridium</taxon>
    </lineage>
</organism>
<evidence type="ECO:0000256" key="8">
    <source>
        <dbReference type="SAM" id="Phobius"/>
    </source>
</evidence>
<dbReference type="GO" id="GO:0006351">
    <property type="term" value="P:DNA-templated transcription"/>
    <property type="evidence" value="ECO:0007669"/>
    <property type="project" value="InterPro"/>
</dbReference>
<keyword evidence="8" id="KW-1133">Transmembrane helix</keyword>
<dbReference type="Proteomes" id="UP000319257">
    <property type="component" value="Unassembled WGS sequence"/>
</dbReference>
<dbReference type="SMART" id="SM00066">
    <property type="entry name" value="GAL4"/>
    <property type="match status" value="1"/>
</dbReference>
<evidence type="ECO:0000256" key="7">
    <source>
        <dbReference type="SAM" id="MobiDB-lite"/>
    </source>
</evidence>
<evidence type="ECO:0000313" key="11">
    <source>
        <dbReference type="Proteomes" id="UP000319257"/>
    </source>
</evidence>
<evidence type="ECO:0000256" key="3">
    <source>
        <dbReference type="ARBA" id="ARBA00023015"/>
    </source>
</evidence>
<dbReference type="GO" id="GO:0045944">
    <property type="term" value="P:positive regulation of transcription by RNA polymerase II"/>
    <property type="evidence" value="ECO:0007669"/>
    <property type="project" value="TreeGrafter"/>
</dbReference>
<dbReference type="Gene3D" id="4.10.240.10">
    <property type="entry name" value="Zn(2)-C6 fungal-type DNA-binding domain"/>
    <property type="match status" value="1"/>
</dbReference>
<keyword evidence="5" id="KW-0804">Transcription</keyword>
<feature type="domain" description="Zn(2)-C6 fungal-type" evidence="9">
    <location>
        <begin position="100"/>
        <end position="129"/>
    </location>
</feature>
<accession>A0A507AJT5</accession>
<dbReference type="RefSeq" id="XP_030991433.1">
    <property type="nucleotide sequence ID" value="XM_031143985.1"/>
</dbReference>
<comment type="subcellular location">
    <subcellularLocation>
        <location evidence="1">Nucleus</location>
    </subcellularLocation>
</comment>
<evidence type="ECO:0000256" key="4">
    <source>
        <dbReference type="ARBA" id="ARBA00023125"/>
    </source>
</evidence>
<keyword evidence="6" id="KW-0539">Nucleus</keyword>
<keyword evidence="11" id="KW-1185">Reference proteome</keyword>
<protein>
    <recommendedName>
        <fullName evidence="9">Zn(2)-C6 fungal-type domain-containing protein</fullName>
    </recommendedName>
</protein>
<comment type="caution">
    <text evidence="10">The sequence shown here is derived from an EMBL/GenBank/DDBJ whole genome shotgun (WGS) entry which is preliminary data.</text>
</comment>
<dbReference type="InterPro" id="IPR007219">
    <property type="entry name" value="XnlR_reg_dom"/>
</dbReference>
<dbReference type="InParanoid" id="A0A507AJT5"/>
<gene>
    <name evidence="10" type="ORF">E0L32_009061</name>
</gene>
<dbReference type="GO" id="GO:0005634">
    <property type="term" value="C:nucleus"/>
    <property type="evidence" value="ECO:0007669"/>
    <property type="project" value="UniProtKB-SubCell"/>
</dbReference>
<evidence type="ECO:0000256" key="6">
    <source>
        <dbReference type="ARBA" id="ARBA00023242"/>
    </source>
</evidence>
<dbReference type="CDD" id="cd12148">
    <property type="entry name" value="fungal_TF_MHR"/>
    <property type="match status" value="1"/>
</dbReference>
<evidence type="ECO:0000256" key="5">
    <source>
        <dbReference type="ARBA" id="ARBA00023163"/>
    </source>
</evidence>
<evidence type="ECO:0000259" key="9">
    <source>
        <dbReference type="PROSITE" id="PS50048"/>
    </source>
</evidence>
<dbReference type="GeneID" id="41976508"/>
<dbReference type="GO" id="GO:0043565">
    <property type="term" value="F:sequence-specific DNA binding"/>
    <property type="evidence" value="ECO:0007669"/>
    <property type="project" value="TreeGrafter"/>
</dbReference>
<dbReference type="AlphaFoldDB" id="A0A507AJT5"/>
<sequence length="783" mass="86277">MSPPLPDQDEDASDPPAPTPSISSADGRPSSSETLIRLTAVHAPRGCLNTQIFNPHFRGQGTAYLMASTGHSLLASVGQGYPAVPAKRKRGGERVRVTRACDRCKKRKIKCNGEQPCDYCKRVKVSCTFDAAYSRGRRPSTSLPLAAGGSNSITVGNGIPDAGAHAAAVCHTSVTSPDYHAGPNSGFGGDAPSSQSSPEPAQTDLQGHYVGPTSGVSFLLRVQKRLHQAISFSDDGNIFTFGDAPLQVPTFDPSFCMMLPRDDAQHLVDRYFDFAMPTYRFLHRPTVQEWFDEFYDTLGIMCDTQNAPAKIALLFTVFALARVYMPENDRPGPPDLSTRYFLAADQQLTRERGSIRLTSVQVRLTQCCYLLTQSRINHCWSLFGTVSRLALALGLNRSRRADAASGSGIVESESRRRTFWCAYTLDAYLSVTLGRPRSFHDDDIDVEYPACIDDHELTADLVSTASSHKGFSTMLAPLAHIKLARIIGRIVRDLYSIKPISSSRRSLLTERVSKDLSDWRVELSRFLDADFSKAPLCIPLYQRQRNVLNFTYWHAIILTYRPFLLSNFARSSRRNSGGSASSENIDTEECVRQCLGAAMNTVKTIDEISETQKMYRAFWITAYFAFTATIVLYIYVIQKRASPPEVYSAYFAAATQCQSRISVMAEKGSLPERYCLVLEELRIEALRQARRMNPSLAALDGTDHSNVLGGFATVATSMPMNGGGDVNDVGNYADLLGDGTNIDFNNIPSSTMSDSPDWGHFASMVSSGLGNLDLFLEDDGFRF</sequence>
<dbReference type="PROSITE" id="PS50048">
    <property type="entry name" value="ZN2_CY6_FUNGAL_2"/>
    <property type="match status" value="1"/>
</dbReference>
<name>A0A507AJT5_9PEZI</name>
<dbReference type="InterPro" id="IPR001138">
    <property type="entry name" value="Zn2Cys6_DnaBD"/>
</dbReference>
<dbReference type="PANTHER" id="PTHR47540:SF3">
    <property type="entry name" value="ZN(II)2CYS6 TRANSCRIPTION FACTOR (EUROFUNG)"/>
    <property type="match status" value="1"/>
</dbReference>
<keyword evidence="4" id="KW-0238">DNA-binding</keyword>
<feature type="region of interest" description="Disordered" evidence="7">
    <location>
        <begin position="1"/>
        <end position="31"/>
    </location>
</feature>
<reference evidence="10 11" key="1">
    <citation type="submission" date="2019-06" db="EMBL/GenBank/DDBJ databases">
        <title>Draft genome sequence of the filamentous fungus Phialemoniopsis curvata isolated from diesel fuel.</title>
        <authorList>
            <person name="Varaljay V.A."/>
            <person name="Lyon W.J."/>
            <person name="Crouch A.L."/>
            <person name="Drake C.E."/>
            <person name="Hollomon J.M."/>
            <person name="Nadeau L.J."/>
            <person name="Nunn H.S."/>
            <person name="Stevenson B.S."/>
            <person name="Bojanowski C.L."/>
            <person name="Crookes-Goodson W.J."/>
        </authorList>
    </citation>
    <scope>NUCLEOTIDE SEQUENCE [LARGE SCALE GENOMIC DNA]</scope>
    <source>
        <strain evidence="10 11">D216</strain>
    </source>
</reference>
<feature type="region of interest" description="Disordered" evidence="7">
    <location>
        <begin position="181"/>
        <end position="207"/>
    </location>
</feature>
<dbReference type="GO" id="GO:0008270">
    <property type="term" value="F:zinc ion binding"/>
    <property type="evidence" value="ECO:0007669"/>
    <property type="project" value="InterPro"/>
</dbReference>
<keyword evidence="2" id="KW-0479">Metal-binding</keyword>
<evidence type="ECO:0000256" key="1">
    <source>
        <dbReference type="ARBA" id="ARBA00004123"/>
    </source>
</evidence>
<keyword evidence="8" id="KW-0812">Transmembrane</keyword>
<dbReference type="STRING" id="1093900.A0A507AJT5"/>
<dbReference type="SUPFAM" id="SSF57701">
    <property type="entry name" value="Zn2/Cys6 DNA-binding domain"/>
    <property type="match status" value="1"/>
</dbReference>
<feature type="compositionally biased region" description="Low complexity" evidence="7">
    <location>
        <begin position="191"/>
        <end position="202"/>
    </location>
</feature>
<keyword evidence="3" id="KW-0805">Transcription regulation</keyword>
<dbReference type="Pfam" id="PF04082">
    <property type="entry name" value="Fungal_trans"/>
    <property type="match status" value="1"/>
</dbReference>
<dbReference type="GO" id="GO:0000981">
    <property type="term" value="F:DNA-binding transcription factor activity, RNA polymerase II-specific"/>
    <property type="evidence" value="ECO:0007669"/>
    <property type="project" value="InterPro"/>
</dbReference>
<proteinExistence type="predicted"/>
<dbReference type="PANTHER" id="PTHR47540">
    <property type="entry name" value="THIAMINE REPRESSIBLE GENES REGULATORY PROTEIN THI5"/>
    <property type="match status" value="1"/>
</dbReference>
<keyword evidence="8" id="KW-0472">Membrane</keyword>
<feature type="transmembrane region" description="Helical" evidence="8">
    <location>
        <begin position="617"/>
        <end position="636"/>
    </location>
</feature>